<keyword evidence="2" id="KW-0472">Membrane</keyword>
<name>A0A8T2KZY1_ASTMX</name>
<dbReference type="Gene3D" id="2.60.40.10">
    <property type="entry name" value="Immunoglobulins"/>
    <property type="match status" value="1"/>
</dbReference>
<keyword evidence="1" id="KW-0325">Glycoprotein</keyword>
<dbReference type="AlphaFoldDB" id="A0A8T2KZY1"/>
<keyword evidence="2" id="KW-0812">Transmembrane</keyword>
<organism evidence="4 5">
    <name type="scientific">Astyanax mexicanus</name>
    <name type="common">Blind cave fish</name>
    <name type="synonym">Astyanax fasciatus mexicanus</name>
    <dbReference type="NCBI Taxonomy" id="7994"/>
    <lineage>
        <taxon>Eukaryota</taxon>
        <taxon>Metazoa</taxon>
        <taxon>Chordata</taxon>
        <taxon>Craniata</taxon>
        <taxon>Vertebrata</taxon>
        <taxon>Euteleostomi</taxon>
        <taxon>Actinopterygii</taxon>
        <taxon>Neopterygii</taxon>
        <taxon>Teleostei</taxon>
        <taxon>Ostariophysi</taxon>
        <taxon>Characiformes</taxon>
        <taxon>Characoidei</taxon>
        <taxon>Acestrorhamphidae</taxon>
        <taxon>Acestrorhamphinae</taxon>
        <taxon>Astyanax</taxon>
    </lineage>
</organism>
<dbReference type="InterPro" id="IPR007110">
    <property type="entry name" value="Ig-like_dom"/>
</dbReference>
<feature type="domain" description="Ig-like" evidence="3">
    <location>
        <begin position="359"/>
        <end position="446"/>
    </location>
</feature>
<accession>A0A8T2KZY1</accession>
<dbReference type="InterPro" id="IPR036179">
    <property type="entry name" value="Ig-like_dom_sf"/>
</dbReference>
<evidence type="ECO:0000256" key="2">
    <source>
        <dbReference type="SAM" id="Phobius"/>
    </source>
</evidence>
<protein>
    <submittedName>
        <fullName evidence="4">Class I histocompatibility antigen, F10 alpha chain-like</fullName>
    </submittedName>
</protein>
<dbReference type="SUPFAM" id="SSF48726">
    <property type="entry name" value="Immunoglobulin"/>
    <property type="match status" value="1"/>
</dbReference>
<dbReference type="Gene3D" id="3.30.500.10">
    <property type="entry name" value="MHC class I-like antigen recognition-like"/>
    <property type="match status" value="1"/>
</dbReference>
<dbReference type="PANTHER" id="PTHR16675">
    <property type="entry name" value="MHC CLASS I-RELATED"/>
    <property type="match status" value="1"/>
</dbReference>
<feature type="transmembrane region" description="Helical" evidence="2">
    <location>
        <begin position="456"/>
        <end position="478"/>
    </location>
</feature>
<dbReference type="SUPFAM" id="SSF54452">
    <property type="entry name" value="MHC antigen-recognition domain"/>
    <property type="match status" value="1"/>
</dbReference>
<dbReference type="InterPro" id="IPR003597">
    <property type="entry name" value="Ig_C1-set"/>
</dbReference>
<dbReference type="GO" id="GO:0009897">
    <property type="term" value="C:external side of plasma membrane"/>
    <property type="evidence" value="ECO:0007669"/>
    <property type="project" value="TreeGrafter"/>
</dbReference>
<dbReference type="SMART" id="SM00407">
    <property type="entry name" value="IGc1"/>
    <property type="match status" value="1"/>
</dbReference>
<evidence type="ECO:0000256" key="1">
    <source>
        <dbReference type="ARBA" id="ARBA00023180"/>
    </source>
</evidence>
<evidence type="ECO:0000313" key="4">
    <source>
        <dbReference type="EMBL" id="KAG9262596.1"/>
    </source>
</evidence>
<dbReference type="PANTHER" id="PTHR16675:SF235">
    <property type="entry name" value="SHKT DOMAIN-CONTAINING PROTEIN"/>
    <property type="match status" value="1"/>
</dbReference>
<dbReference type="GO" id="GO:0006955">
    <property type="term" value="P:immune response"/>
    <property type="evidence" value="ECO:0007669"/>
    <property type="project" value="TreeGrafter"/>
</dbReference>
<reference evidence="4 5" key="1">
    <citation type="submission" date="2021-07" db="EMBL/GenBank/DDBJ databases">
        <authorList>
            <person name="Imarazene B."/>
            <person name="Zahm M."/>
            <person name="Klopp C."/>
            <person name="Cabau C."/>
            <person name="Beille S."/>
            <person name="Jouanno E."/>
            <person name="Castinel A."/>
            <person name="Lluch J."/>
            <person name="Gil L."/>
            <person name="Kuchtly C."/>
            <person name="Lopez Roques C."/>
            <person name="Donnadieu C."/>
            <person name="Parrinello H."/>
            <person name="Journot L."/>
            <person name="Du K."/>
            <person name="Schartl M."/>
            <person name="Retaux S."/>
            <person name="Guiguen Y."/>
        </authorList>
    </citation>
    <scope>NUCLEOTIDE SEQUENCE [LARGE SCALE GENOMIC DNA]</scope>
    <source>
        <strain evidence="4">Pach_M1</strain>
        <tissue evidence="4">Testis</tissue>
    </source>
</reference>
<dbReference type="Proteomes" id="UP000752171">
    <property type="component" value="Unassembled WGS sequence"/>
</dbReference>
<dbReference type="InterPro" id="IPR037055">
    <property type="entry name" value="MHC_I-like_Ag-recog_sf"/>
</dbReference>
<evidence type="ECO:0000313" key="5">
    <source>
        <dbReference type="Proteomes" id="UP000752171"/>
    </source>
</evidence>
<dbReference type="InterPro" id="IPR011162">
    <property type="entry name" value="MHC_I/II-like_Ag-recog"/>
</dbReference>
<gene>
    <name evidence="4" type="ORF">AMEX_G24386</name>
</gene>
<dbReference type="Pfam" id="PF00129">
    <property type="entry name" value="MHC_I"/>
    <property type="match status" value="1"/>
</dbReference>
<dbReference type="InterPro" id="IPR050208">
    <property type="entry name" value="MHC_class-I_related"/>
</dbReference>
<comment type="caution">
    <text evidence="4">The sequence shown here is derived from an EMBL/GenBank/DDBJ whole genome shotgun (WGS) entry which is preliminary data.</text>
</comment>
<proteinExistence type="predicted"/>
<dbReference type="EMBL" id="JAICCE010000021">
    <property type="protein sequence ID" value="KAG9262596.1"/>
    <property type="molecule type" value="Genomic_DNA"/>
</dbReference>
<dbReference type="Pfam" id="PF07654">
    <property type="entry name" value="C1-set"/>
    <property type="match status" value="1"/>
</dbReference>
<keyword evidence="2" id="KW-1133">Transmembrane helix</keyword>
<dbReference type="PROSITE" id="PS50835">
    <property type="entry name" value="IG_LIKE"/>
    <property type="match status" value="1"/>
</dbReference>
<sequence>MSTNLEKLESTASQVLPDKTNIETVVDAVPQVFPDTTNMETLVAPASQVLQYKTTDKTFVAAVPQALPYKTNIETVVAAVPQALPYKTNIETVVAAVPQALPYKTNIETVVAAVPQALPYKTNIETVVAAVPQALPYKARRESEPLVVDEAAASNEKTSLEQLEMLKQTPGIHSRTDIRYDSCAHWTYSKGYGLPEYTERRVLNDVTVYYHVSRQKSKMPCPDWINTTAEKELWGTIHDWTDHNIEITTLGFQTATQQFNLTGSLSDRNIYQVTGCCSLYPNGTYTAFMNHAFNGKDFTSFDINTKTFVAAVPQAVRYKTLRESQPLTIDEVAEFYKKTCLERLKMFKQAPEIHRRKDPNVWILQQKKRAGSVTVTCHVTGFYPREVQVFWLGPDLQPVDEEVTEILPNGDGTYQTRKSVIVPEEDVGKQNYSCVVLHISVPNNITTVWVVKTRSWIFVWAALVFLLVVMVVIGGFVFRRGCKSVGSSPSSTIDVNMTDSEDSLFPNAEDAVS</sequence>
<dbReference type="GO" id="GO:0005615">
    <property type="term" value="C:extracellular space"/>
    <property type="evidence" value="ECO:0007669"/>
    <property type="project" value="TreeGrafter"/>
</dbReference>
<dbReference type="InterPro" id="IPR011161">
    <property type="entry name" value="MHC_I-like_Ag-recog"/>
</dbReference>
<dbReference type="InterPro" id="IPR013783">
    <property type="entry name" value="Ig-like_fold"/>
</dbReference>
<evidence type="ECO:0000259" key="3">
    <source>
        <dbReference type="PROSITE" id="PS50835"/>
    </source>
</evidence>